<evidence type="ECO:0000256" key="2">
    <source>
        <dbReference type="ARBA" id="ARBA00004651"/>
    </source>
</evidence>
<accession>A0A3D4VBA0</accession>
<dbReference type="InterPro" id="IPR005467">
    <property type="entry name" value="His_kinase_dom"/>
</dbReference>
<evidence type="ECO:0000259" key="12">
    <source>
        <dbReference type="PROSITE" id="PS50110"/>
    </source>
</evidence>
<dbReference type="AlphaFoldDB" id="A0A3D4VBA0"/>
<feature type="transmembrane region" description="Helical" evidence="10">
    <location>
        <begin position="189"/>
        <end position="210"/>
    </location>
</feature>
<evidence type="ECO:0000256" key="7">
    <source>
        <dbReference type="ARBA" id="ARBA00022989"/>
    </source>
</evidence>
<dbReference type="PRINTS" id="PR00344">
    <property type="entry name" value="BCTRLSENSOR"/>
</dbReference>
<sequence>MRPDWLFPAALEPGKLVRLALAFFVSHAAALALIRYGGPLAPAWPPAGVAVGALLVLPPSHRPLVFVGYVLLDTLSNLIQDYATQVGLMFLVASLTELYLIDQLLRRFTEQPIRFARLREVAVFLVITGVAAFVASVPAGLVARWADGSTVLRGSVVWWIGDMLAYAVVTPLTVLYFNPPRSPSRGWALPRILEASALAAVTVAVTVFALRGTPIVGPLSAQPYMLALPLLLVTLRFGQVGTLWTLLGVAVTGVLLLLDQQPTALAVSTGGDGLTILQAFLGIQALVSLVLSTALREQQETAIEHAQMVEALTASEHRLRQSQKMEAIGQLAGGIAHDFNNVLAAIMMQLEELRLVRELPRIGRELLIDVETAVQRAARLTRQLLVFSRQQAMQPRVLDLNALVRSHVRLLRRVVPSSYSLVVSSSPTPLVVDVDGGMIEQVLMNLVLNARDAQQGGGAIVISTIQRSLPPESPSGLASGHYAVISVRDTGSGIAEDNLPRLFEPFFTTKPTGQGTGLGLATVYGIVQQHGGTVRVETALGSGTTMEVWIPVSAASLPEATSASSEELTVDSGEHQMPGTLLIVEDEPTVRRLLQRVLERDGYKVHVAPSGRDALELWPSVQATVDLVITDLVMPGGVSGTQLASELHRLDPQLPVVFTSGYDPEFDPSDVTMVPGENFVPKPATSEELLSVIRRQLSRRRHES</sequence>
<comment type="caution">
    <text evidence="13">The sequence shown here is derived from an EMBL/GenBank/DDBJ whole genome shotgun (WGS) entry which is preliminary data.</text>
</comment>
<evidence type="ECO:0000259" key="11">
    <source>
        <dbReference type="PROSITE" id="PS50109"/>
    </source>
</evidence>
<keyword evidence="8 10" id="KW-0472">Membrane</keyword>
<dbReference type="CDD" id="cd00082">
    <property type="entry name" value="HisKA"/>
    <property type="match status" value="1"/>
</dbReference>
<dbReference type="SUPFAM" id="SSF55874">
    <property type="entry name" value="ATPase domain of HSP90 chaperone/DNA topoisomerase II/histidine kinase"/>
    <property type="match status" value="1"/>
</dbReference>
<dbReference type="SUPFAM" id="SSF52172">
    <property type="entry name" value="CheY-like"/>
    <property type="match status" value="1"/>
</dbReference>
<dbReference type="Pfam" id="PF00072">
    <property type="entry name" value="Response_reg"/>
    <property type="match status" value="1"/>
</dbReference>
<feature type="domain" description="Response regulatory" evidence="12">
    <location>
        <begin position="580"/>
        <end position="697"/>
    </location>
</feature>
<feature type="modified residue" description="4-aspartylphosphate" evidence="9">
    <location>
        <position position="631"/>
    </location>
</feature>
<keyword evidence="6 10" id="KW-0812">Transmembrane</keyword>
<dbReference type="InterPro" id="IPR003594">
    <property type="entry name" value="HATPase_dom"/>
</dbReference>
<dbReference type="InterPro" id="IPR007895">
    <property type="entry name" value="MASE1"/>
</dbReference>
<dbReference type="Gene3D" id="1.10.287.130">
    <property type="match status" value="1"/>
</dbReference>
<dbReference type="PROSITE" id="PS50109">
    <property type="entry name" value="HIS_KIN"/>
    <property type="match status" value="1"/>
</dbReference>
<evidence type="ECO:0000256" key="8">
    <source>
        <dbReference type="ARBA" id="ARBA00023136"/>
    </source>
</evidence>
<evidence type="ECO:0000256" key="1">
    <source>
        <dbReference type="ARBA" id="ARBA00000085"/>
    </source>
</evidence>
<gene>
    <name evidence="13" type="ORF">DGD08_11910</name>
</gene>
<dbReference type="GO" id="GO:0000155">
    <property type="term" value="F:phosphorelay sensor kinase activity"/>
    <property type="evidence" value="ECO:0007669"/>
    <property type="project" value="InterPro"/>
</dbReference>
<evidence type="ECO:0000313" key="13">
    <source>
        <dbReference type="EMBL" id="HCT57898.1"/>
    </source>
</evidence>
<feature type="transmembrane region" description="Helical" evidence="10">
    <location>
        <begin position="230"/>
        <end position="258"/>
    </location>
</feature>
<dbReference type="PANTHER" id="PTHR43065">
    <property type="entry name" value="SENSOR HISTIDINE KINASE"/>
    <property type="match status" value="1"/>
</dbReference>
<evidence type="ECO:0000256" key="4">
    <source>
        <dbReference type="ARBA" id="ARBA00022475"/>
    </source>
</evidence>
<reference evidence="13 14" key="1">
    <citation type="journal article" date="2018" name="Nat. Biotechnol.">
        <title>A standardized bacterial taxonomy based on genome phylogeny substantially revises the tree of life.</title>
        <authorList>
            <person name="Parks D.H."/>
            <person name="Chuvochina M."/>
            <person name="Waite D.W."/>
            <person name="Rinke C."/>
            <person name="Skarshewski A."/>
            <person name="Chaumeil P.A."/>
            <person name="Hugenholtz P."/>
        </authorList>
    </citation>
    <scope>NUCLEOTIDE SEQUENCE [LARGE SCALE GENOMIC DNA]</scope>
    <source>
        <strain evidence="13">UBA8844</strain>
    </source>
</reference>
<dbReference type="SMART" id="SM00388">
    <property type="entry name" value="HisKA"/>
    <property type="match status" value="1"/>
</dbReference>
<comment type="catalytic activity">
    <reaction evidence="1">
        <text>ATP + protein L-histidine = ADP + protein N-phospho-L-histidine.</text>
        <dbReference type="EC" id="2.7.13.3"/>
    </reaction>
</comment>
<dbReference type="InterPro" id="IPR004358">
    <property type="entry name" value="Sig_transdc_His_kin-like_C"/>
</dbReference>
<dbReference type="PANTHER" id="PTHR43065:SF42">
    <property type="entry name" value="TWO-COMPONENT SENSOR PPRA"/>
    <property type="match status" value="1"/>
</dbReference>
<dbReference type="InterPro" id="IPR036890">
    <property type="entry name" value="HATPase_C_sf"/>
</dbReference>
<evidence type="ECO:0000256" key="6">
    <source>
        <dbReference type="ARBA" id="ARBA00022692"/>
    </source>
</evidence>
<dbReference type="InterPro" id="IPR011006">
    <property type="entry name" value="CheY-like_superfamily"/>
</dbReference>
<dbReference type="PROSITE" id="PS50110">
    <property type="entry name" value="RESPONSE_REGULATORY"/>
    <property type="match status" value="1"/>
</dbReference>
<dbReference type="Proteomes" id="UP000264071">
    <property type="component" value="Unassembled WGS sequence"/>
</dbReference>
<keyword evidence="4" id="KW-1003">Cell membrane</keyword>
<evidence type="ECO:0000256" key="9">
    <source>
        <dbReference type="PROSITE-ProRule" id="PRU00169"/>
    </source>
</evidence>
<dbReference type="GO" id="GO:0005886">
    <property type="term" value="C:plasma membrane"/>
    <property type="evidence" value="ECO:0007669"/>
    <property type="project" value="UniProtKB-SubCell"/>
</dbReference>
<organism evidence="13 14">
    <name type="scientific">Gemmatimonas aurantiaca</name>
    <dbReference type="NCBI Taxonomy" id="173480"/>
    <lineage>
        <taxon>Bacteria</taxon>
        <taxon>Pseudomonadati</taxon>
        <taxon>Gemmatimonadota</taxon>
        <taxon>Gemmatimonadia</taxon>
        <taxon>Gemmatimonadales</taxon>
        <taxon>Gemmatimonadaceae</taxon>
        <taxon>Gemmatimonas</taxon>
    </lineage>
</organism>
<dbReference type="SMART" id="SM00387">
    <property type="entry name" value="HATPase_c"/>
    <property type="match status" value="1"/>
</dbReference>
<feature type="transmembrane region" description="Helical" evidence="10">
    <location>
        <begin position="121"/>
        <end position="145"/>
    </location>
</feature>
<proteinExistence type="predicted"/>
<evidence type="ECO:0000256" key="5">
    <source>
        <dbReference type="ARBA" id="ARBA00022553"/>
    </source>
</evidence>
<dbReference type="Pfam" id="PF00512">
    <property type="entry name" value="HisKA"/>
    <property type="match status" value="1"/>
</dbReference>
<dbReference type="InterPro" id="IPR001789">
    <property type="entry name" value="Sig_transdc_resp-reg_receiver"/>
</dbReference>
<dbReference type="Gene3D" id="3.40.50.2300">
    <property type="match status" value="1"/>
</dbReference>
<evidence type="ECO:0000256" key="3">
    <source>
        <dbReference type="ARBA" id="ARBA00012438"/>
    </source>
</evidence>
<feature type="transmembrane region" description="Helical" evidence="10">
    <location>
        <begin position="43"/>
        <end position="62"/>
    </location>
</feature>
<dbReference type="Pfam" id="PF05231">
    <property type="entry name" value="MASE1"/>
    <property type="match status" value="1"/>
</dbReference>
<dbReference type="SMART" id="SM00448">
    <property type="entry name" value="REC"/>
    <property type="match status" value="1"/>
</dbReference>
<dbReference type="EMBL" id="DPIY01000010">
    <property type="protein sequence ID" value="HCT57898.1"/>
    <property type="molecule type" value="Genomic_DNA"/>
</dbReference>
<feature type="transmembrane region" description="Helical" evidence="10">
    <location>
        <begin position="270"/>
        <end position="291"/>
    </location>
</feature>
<comment type="subcellular location">
    <subcellularLocation>
        <location evidence="2">Cell membrane</location>
        <topology evidence="2">Multi-pass membrane protein</topology>
    </subcellularLocation>
</comment>
<protein>
    <recommendedName>
        <fullName evidence="3">histidine kinase</fullName>
        <ecNumber evidence="3">2.7.13.3</ecNumber>
    </recommendedName>
</protein>
<feature type="transmembrane region" description="Helical" evidence="10">
    <location>
        <begin position="157"/>
        <end position="177"/>
    </location>
</feature>
<dbReference type="InterPro" id="IPR036097">
    <property type="entry name" value="HisK_dim/P_sf"/>
</dbReference>
<feature type="domain" description="Histidine kinase" evidence="11">
    <location>
        <begin position="334"/>
        <end position="554"/>
    </location>
</feature>
<feature type="transmembrane region" description="Helical" evidence="10">
    <location>
        <begin position="82"/>
        <end position="101"/>
    </location>
</feature>
<evidence type="ECO:0000313" key="14">
    <source>
        <dbReference type="Proteomes" id="UP000264071"/>
    </source>
</evidence>
<dbReference type="EC" id="2.7.13.3" evidence="3"/>
<dbReference type="InterPro" id="IPR003661">
    <property type="entry name" value="HisK_dim/P_dom"/>
</dbReference>
<evidence type="ECO:0000256" key="10">
    <source>
        <dbReference type="SAM" id="Phobius"/>
    </source>
</evidence>
<keyword evidence="5 9" id="KW-0597">Phosphoprotein</keyword>
<dbReference type="Pfam" id="PF02518">
    <property type="entry name" value="HATPase_c"/>
    <property type="match status" value="1"/>
</dbReference>
<name>A0A3D4VBA0_9BACT</name>
<dbReference type="SUPFAM" id="SSF47384">
    <property type="entry name" value="Homodimeric domain of signal transducing histidine kinase"/>
    <property type="match status" value="1"/>
</dbReference>
<feature type="transmembrane region" description="Helical" evidence="10">
    <location>
        <begin position="16"/>
        <end position="36"/>
    </location>
</feature>
<dbReference type="Gene3D" id="3.30.565.10">
    <property type="entry name" value="Histidine kinase-like ATPase, C-terminal domain"/>
    <property type="match status" value="1"/>
</dbReference>
<keyword evidence="7 10" id="KW-1133">Transmembrane helix</keyword>
<dbReference type="CDD" id="cd00156">
    <property type="entry name" value="REC"/>
    <property type="match status" value="1"/>
</dbReference>